<gene>
    <name evidence="1" type="ORF">FGK63_01805</name>
</gene>
<dbReference type="EMBL" id="VCPD01000001">
    <property type="protein sequence ID" value="TMV09829.1"/>
    <property type="molecule type" value="Genomic_DNA"/>
</dbReference>
<accession>A0ABY2X370</accession>
<dbReference type="Proteomes" id="UP001193035">
    <property type="component" value="Unassembled WGS sequence"/>
</dbReference>
<protein>
    <recommendedName>
        <fullName evidence="3">Transposase</fullName>
    </recommendedName>
</protein>
<name>A0ABY2X370_9RHOB</name>
<keyword evidence="2" id="KW-1185">Reference proteome</keyword>
<proteinExistence type="predicted"/>
<reference evidence="1 2" key="1">
    <citation type="submission" date="2019-05" db="EMBL/GenBank/DDBJ databases">
        <title>Ruegeria sp. nov., isolated from tidal flat.</title>
        <authorList>
            <person name="Kim W."/>
        </authorList>
    </citation>
    <scope>NUCLEOTIDE SEQUENCE [LARGE SCALE GENOMIC DNA]</scope>
    <source>
        <strain evidence="1 2">CAU 1488</strain>
    </source>
</reference>
<comment type="caution">
    <text evidence="1">The sequence shown here is derived from an EMBL/GenBank/DDBJ whole genome shotgun (WGS) entry which is preliminary data.</text>
</comment>
<evidence type="ECO:0000313" key="1">
    <source>
        <dbReference type="EMBL" id="TMV09829.1"/>
    </source>
</evidence>
<evidence type="ECO:0000313" key="2">
    <source>
        <dbReference type="Proteomes" id="UP001193035"/>
    </source>
</evidence>
<organism evidence="1 2">
    <name type="scientific">Ruegeria sediminis</name>
    <dbReference type="NCBI Taxonomy" id="2583820"/>
    <lineage>
        <taxon>Bacteria</taxon>
        <taxon>Pseudomonadati</taxon>
        <taxon>Pseudomonadota</taxon>
        <taxon>Alphaproteobacteria</taxon>
        <taxon>Rhodobacterales</taxon>
        <taxon>Roseobacteraceae</taxon>
        <taxon>Ruegeria</taxon>
    </lineage>
</organism>
<dbReference type="RefSeq" id="WP_138839888.1">
    <property type="nucleotide sequence ID" value="NZ_VCPD01000001.1"/>
</dbReference>
<sequence>MAADLDHLMPTTGLRFIERAETRKTATGERARKVRILQQRFLTSTGGSVWRDVPMVTSDDE</sequence>
<evidence type="ECO:0008006" key="3">
    <source>
        <dbReference type="Google" id="ProtNLM"/>
    </source>
</evidence>